<proteinExistence type="predicted"/>
<name>A0ABR2HI39_9EUKA</name>
<evidence type="ECO:0000313" key="1">
    <source>
        <dbReference type="EMBL" id="KAK8847853.1"/>
    </source>
</evidence>
<dbReference type="Proteomes" id="UP001470230">
    <property type="component" value="Unassembled WGS sequence"/>
</dbReference>
<dbReference type="InterPro" id="IPR032675">
    <property type="entry name" value="LRR_dom_sf"/>
</dbReference>
<keyword evidence="2" id="KW-1185">Reference proteome</keyword>
<evidence type="ECO:0008006" key="3">
    <source>
        <dbReference type="Google" id="ProtNLM"/>
    </source>
</evidence>
<protein>
    <recommendedName>
        <fullName evidence="3">Surface antigen BspA-like</fullName>
    </recommendedName>
</protein>
<accession>A0ABR2HI39</accession>
<dbReference type="InterPro" id="IPR053139">
    <property type="entry name" value="Surface_bspA-like"/>
</dbReference>
<dbReference type="InterPro" id="IPR026906">
    <property type="entry name" value="LRR_5"/>
</dbReference>
<dbReference type="PANTHER" id="PTHR45661">
    <property type="entry name" value="SURFACE ANTIGEN"/>
    <property type="match status" value="1"/>
</dbReference>
<comment type="caution">
    <text evidence="1">The sequence shown here is derived from an EMBL/GenBank/DDBJ whole genome shotgun (WGS) entry which is preliminary data.</text>
</comment>
<dbReference type="Pfam" id="PF13306">
    <property type="entry name" value="LRR_5"/>
    <property type="match status" value="3"/>
</dbReference>
<dbReference type="EMBL" id="JAPFFF010000027">
    <property type="protein sequence ID" value="KAK8847853.1"/>
    <property type="molecule type" value="Genomic_DNA"/>
</dbReference>
<reference evidence="1 2" key="1">
    <citation type="submission" date="2024-04" db="EMBL/GenBank/DDBJ databases">
        <title>Tritrichomonas musculus Genome.</title>
        <authorList>
            <person name="Alves-Ferreira E."/>
            <person name="Grigg M."/>
            <person name="Lorenzi H."/>
            <person name="Galac M."/>
        </authorList>
    </citation>
    <scope>NUCLEOTIDE SEQUENCE [LARGE SCALE GENOMIC DNA]</scope>
    <source>
        <strain evidence="1 2">EAF2021</strain>
    </source>
</reference>
<organism evidence="1 2">
    <name type="scientific">Tritrichomonas musculus</name>
    <dbReference type="NCBI Taxonomy" id="1915356"/>
    <lineage>
        <taxon>Eukaryota</taxon>
        <taxon>Metamonada</taxon>
        <taxon>Parabasalia</taxon>
        <taxon>Tritrichomonadida</taxon>
        <taxon>Tritrichomonadidae</taxon>
        <taxon>Tritrichomonas</taxon>
    </lineage>
</organism>
<dbReference type="SUPFAM" id="SSF52058">
    <property type="entry name" value="L domain-like"/>
    <property type="match status" value="2"/>
</dbReference>
<evidence type="ECO:0000313" key="2">
    <source>
        <dbReference type="Proteomes" id="UP001470230"/>
    </source>
</evidence>
<gene>
    <name evidence="1" type="ORF">M9Y10_018888</name>
</gene>
<dbReference type="PANTHER" id="PTHR45661:SF3">
    <property type="entry name" value="IG-LIKE DOMAIN-CONTAINING PROTEIN"/>
    <property type="match status" value="1"/>
</dbReference>
<dbReference type="Gene3D" id="3.80.10.10">
    <property type="entry name" value="Ribonuclease Inhibitor"/>
    <property type="match status" value="3"/>
</dbReference>
<sequence length="728" mass="84310">MKSNEEKSLAKFILKSKEFPISIDFNFLHCIDHDIYKALITKKEYEIKSDVNEDVFSSFMQSCIKNEFLGISIENISQYEKICEEFDYKQYSIHLFKNSLVFPLQNQNIKLKKQFKAESDEIKEKSAKYHQIIQILFNQNKNYSKMCIAENKKELFDACESDDIKFVNLIMANKIEQNGFSFILNENNLKASIFRCLSISNDVFVPKSIKHNLKEYNVTRIIENSFKSNKVKSIRFSDDSKLEVIEKNSFLYSSLEEIVIPSSVTQIESSAFSECYQLKKIEFAPNSKLRTIESNTFYYTSIENIMIPSHVTKICEFAFCECEELKKIEFEENSELKIIENGAFADSSLQSISLPSSLENLGEESFNYTPLLNHVNFSENNNRYRYLDGQFIIEKSDSKSDIFDTIIFARRDIETAVIPPFIKRIAPYAFYYCYKLKDVTFCDRSELKSIGKFAFCGSSIECLTIPPSLVDLEQGCFKDACFLSSITISPNNKNYFYYDDKFILGKSDKKSDIFDVLIFAQKKIETAVIPSFICHIAPYAFEECRFIKNVEFEENSKLKTIGHHAFNESSLRTIKIPSNVTIINDHVFSCCDKLEKVEFQDKSKLMFIDNSAFSGSSIKSIVIPESVIQISDHSFSDCFHIDKFEIEEKSKLKFIGNYAFYNSSLKYLKIPPRVFYIGKSAFAFINSLQICEFDDDTQMEQIDKSLFKFSPKAIIMIPSRFVLKSENI</sequence>